<name>A0ACB7I726_MANES</name>
<dbReference type="EMBL" id="CM004388">
    <property type="protein sequence ID" value="KAG8660733.1"/>
    <property type="molecule type" value="Genomic_DNA"/>
</dbReference>
<protein>
    <submittedName>
        <fullName evidence="1">Uncharacterized protein</fullName>
    </submittedName>
</protein>
<evidence type="ECO:0000313" key="1">
    <source>
        <dbReference type="EMBL" id="KAG8660733.1"/>
    </source>
</evidence>
<gene>
    <name evidence="1" type="ORF">MANES_02G188350v8</name>
</gene>
<comment type="caution">
    <text evidence="1">The sequence shown here is derived from an EMBL/GenBank/DDBJ whole genome shotgun (WGS) entry which is preliminary data.</text>
</comment>
<sequence>MTQEGIFEMSDLELLSYYLGIEVSQGSEYITFGQAGYAEKTLGKFGMMDCKTCRVPMDSRTKLSKKDESPLVNATLYKSTIRSLGYLVSTRPDLAYSVGIVSRFMESLTSKHLGAVKQILRYIKGILNYGCRYVKEERKELRLIGYCDSDLAGDIDDRKSTSGVIYFLGSNPITWFSQKQKVVALSSCEAEYVAATAGACQGVWIERFLSELRGQQDKKTLLRIDNRSAIALTKNRVHHSRSKHIDVKYHFLRDCVQNGDIEVEYVKTEEQCADILTKPLSWDKFEKRRIMIGIKNVKTLRQD</sequence>
<dbReference type="Proteomes" id="UP000091857">
    <property type="component" value="Chromosome 2"/>
</dbReference>
<evidence type="ECO:0000313" key="2">
    <source>
        <dbReference type="Proteomes" id="UP000091857"/>
    </source>
</evidence>
<organism evidence="1 2">
    <name type="scientific">Manihot esculenta</name>
    <name type="common">Cassava</name>
    <name type="synonym">Jatropha manihot</name>
    <dbReference type="NCBI Taxonomy" id="3983"/>
    <lineage>
        <taxon>Eukaryota</taxon>
        <taxon>Viridiplantae</taxon>
        <taxon>Streptophyta</taxon>
        <taxon>Embryophyta</taxon>
        <taxon>Tracheophyta</taxon>
        <taxon>Spermatophyta</taxon>
        <taxon>Magnoliopsida</taxon>
        <taxon>eudicotyledons</taxon>
        <taxon>Gunneridae</taxon>
        <taxon>Pentapetalae</taxon>
        <taxon>rosids</taxon>
        <taxon>fabids</taxon>
        <taxon>Malpighiales</taxon>
        <taxon>Euphorbiaceae</taxon>
        <taxon>Crotonoideae</taxon>
        <taxon>Manihoteae</taxon>
        <taxon>Manihot</taxon>
    </lineage>
</organism>
<accession>A0ACB7I726</accession>
<keyword evidence="2" id="KW-1185">Reference proteome</keyword>
<reference evidence="2" key="1">
    <citation type="journal article" date="2016" name="Nat. Biotechnol.">
        <title>Sequencing wild and cultivated cassava and related species reveals extensive interspecific hybridization and genetic diversity.</title>
        <authorList>
            <person name="Bredeson J.V."/>
            <person name="Lyons J.B."/>
            <person name="Prochnik S.E."/>
            <person name="Wu G.A."/>
            <person name="Ha C.M."/>
            <person name="Edsinger-Gonzales E."/>
            <person name="Grimwood J."/>
            <person name="Schmutz J."/>
            <person name="Rabbi I.Y."/>
            <person name="Egesi C."/>
            <person name="Nauluvula P."/>
            <person name="Lebot V."/>
            <person name="Ndunguru J."/>
            <person name="Mkamilo G."/>
            <person name="Bart R.S."/>
            <person name="Setter T.L."/>
            <person name="Gleadow R.M."/>
            <person name="Kulakow P."/>
            <person name="Ferguson M.E."/>
            <person name="Rounsley S."/>
            <person name="Rokhsar D.S."/>
        </authorList>
    </citation>
    <scope>NUCLEOTIDE SEQUENCE [LARGE SCALE GENOMIC DNA]</scope>
    <source>
        <strain evidence="2">cv. AM560-2</strain>
    </source>
</reference>
<proteinExistence type="predicted"/>